<feature type="transmembrane region" description="Helical" evidence="1">
    <location>
        <begin position="279"/>
        <end position="300"/>
    </location>
</feature>
<evidence type="ECO:0000256" key="1">
    <source>
        <dbReference type="SAM" id="Phobius"/>
    </source>
</evidence>
<dbReference type="Proteomes" id="UP000800035">
    <property type="component" value="Unassembled WGS sequence"/>
</dbReference>
<evidence type="ECO:0000313" key="2">
    <source>
        <dbReference type="EMBL" id="KAF1954449.1"/>
    </source>
</evidence>
<evidence type="ECO:0000313" key="3">
    <source>
        <dbReference type="Proteomes" id="UP000800035"/>
    </source>
</evidence>
<accession>A0A6A5TRV2</accession>
<name>A0A6A5TRV2_9PLEO</name>
<feature type="transmembrane region" description="Helical" evidence="1">
    <location>
        <begin position="351"/>
        <end position="371"/>
    </location>
</feature>
<feature type="transmembrane region" description="Helical" evidence="1">
    <location>
        <begin position="383"/>
        <end position="402"/>
    </location>
</feature>
<feature type="transmembrane region" description="Helical" evidence="1">
    <location>
        <begin position="152"/>
        <end position="170"/>
    </location>
</feature>
<keyword evidence="1" id="KW-0472">Membrane</keyword>
<feature type="transmembrane region" description="Helical" evidence="1">
    <location>
        <begin position="216"/>
        <end position="234"/>
    </location>
</feature>
<dbReference type="AlphaFoldDB" id="A0A6A5TRV2"/>
<dbReference type="EMBL" id="ML976999">
    <property type="protein sequence ID" value="KAF1954449.1"/>
    <property type="molecule type" value="Genomic_DNA"/>
</dbReference>
<feature type="transmembrane region" description="Helical" evidence="1">
    <location>
        <begin position="240"/>
        <end position="258"/>
    </location>
</feature>
<keyword evidence="3" id="KW-1185">Reference proteome</keyword>
<protein>
    <submittedName>
        <fullName evidence="2">Uncharacterized protein</fullName>
    </submittedName>
</protein>
<proteinExistence type="predicted"/>
<keyword evidence="1" id="KW-0812">Transmembrane</keyword>
<gene>
    <name evidence="2" type="ORF">CC80DRAFT_493892</name>
</gene>
<organism evidence="2 3">
    <name type="scientific">Byssothecium circinans</name>
    <dbReference type="NCBI Taxonomy" id="147558"/>
    <lineage>
        <taxon>Eukaryota</taxon>
        <taxon>Fungi</taxon>
        <taxon>Dikarya</taxon>
        <taxon>Ascomycota</taxon>
        <taxon>Pezizomycotina</taxon>
        <taxon>Dothideomycetes</taxon>
        <taxon>Pleosporomycetidae</taxon>
        <taxon>Pleosporales</taxon>
        <taxon>Massarineae</taxon>
        <taxon>Massarinaceae</taxon>
        <taxon>Byssothecium</taxon>
    </lineage>
</organism>
<reference evidence="2" key="1">
    <citation type="journal article" date="2020" name="Stud. Mycol.">
        <title>101 Dothideomycetes genomes: a test case for predicting lifestyles and emergence of pathogens.</title>
        <authorList>
            <person name="Haridas S."/>
            <person name="Albert R."/>
            <person name="Binder M."/>
            <person name="Bloem J."/>
            <person name="Labutti K."/>
            <person name="Salamov A."/>
            <person name="Andreopoulos B."/>
            <person name="Baker S."/>
            <person name="Barry K."/>
            <person name="Bills G."/>
            <person name="Bluhm B."/>
            <person name="Cannon C."/>
            <person name="Castanera R."/>
            <person name="Culley D."/>
            <person name="Daum C."/>
            <person name="Ezra D."/>
            <person name="Gonzalez J."/>
            <person name="Henrissat B."/>
            <person name="Kuo A."/>
            <person name="Liang C."/>
            <person name="Lipzen A."/>
            <person name="Lutzoni F."/>
            <person name="Magnuson J."/>
            <person name="Mondo S."/>
            <person name="Nolan M."/>
            <person name="Ohm R."/>
            <person name="Pangilinan J."/>
            <person name="Park H.-J."/>
            <person name="Ramirez L."/>
            <person name="Alfaro M."/>
            <person name="Sun H."/>
            <person name="Tritt A."/>
            <person name="Yoshinaga Y."/>
            <person name="Zwiers L.-H."/>
            <person name="Turgeon B."/>
            <person name="Goodwin S."/>
            <person name="Spatafora J."/>
            <person name="Crous P."/>
            <person name="Grigoriev I."/>
        </authorList>
    </citation>
    <scope>NUCLEOTIDE SEQUENCE</scope>
    <source>
        <strain evidence="2">CBS 675.92</strain>
    </source>
</reference>
<sequence>MSKLGRWLDDNSLEVIRRFGLGIVYVLVISFAAFEITAMVFVGLFWQTPTTTFHGNTTDLQLARFKNSRYTECSTAIPKNRVDCSLVAKLPKEGWYLQQSSIPISNPYGRGVEPRRVNLEWCDTIASCFSNYTVVPSVPQESALAQVRLPRWTLVNLTMILVLIGALFMLQDSKNDNLMNDYDLTPNNEDADYGNGQPVLLHNPKHCHGDKMFSKIVFWIGNIWTTASFGLWWFEFVKEPALVSVVGFFGTWQLAHATHFHPLKCLLDKWVGRSIAARYIIQGILYAAAVVQCIATYTMLKGAGESSHPRYTCLNSLVQPTATCSTTELCAKKHLFADPGYGLYGDLLSTFNGFALVAWISTGARIVYKLLALKYKDMDESRFMWAMPSLMALLGFIVVGIIDVVDSMKSIIAMTHGTKEATVAFDMACGAVHVALSPWKQFFDVEIDGSRSSKVMRVVKMWLNA</sequence>
<keyword evidence="1" id="KW-1133">Transmembrane helix</keyword>
<feature type="transmembrane region" description="Helical" evidence="1">
    <location>
        <begin position="21"/>
        <end position="46"/>
    </location>
</feature>
<dbReference type="OrthoDB" id="5429468at2759"/>